<evidence type="ECO:0000256" key="1">
    <source>
        <dbReference type="SAM" id="MobiDB-lite"/>
    </source>
</evidence>
<keyword evidence="3" id="KW-1185">Reference proteome</keyword>
<accession>A0A3Q7GLS8</accession>
<reference evidence="2" key="2">
    <citation type="submission" date="2019-01" db="UniProtKB">
        <authorList>
            <consortium name="EnsemblPlants"/>
        </authorList>
    </citation>
    <scope>IDENTIFICATION</scope>
    <source>
        <strain evidence="2">cv. Heinz 1706</strain>
    </source>
</reference>
<feature type="compositionally biased region" description="Basic and acidic residues" evidence="1">
    <location>
        <begin position="88"/>
        <end position="97"/>
    </location>
</feature>
<dbReference type="InParanoid" id="A0A3Q7GLS8"/>
<organism evidence="2">
    <name type="scientific">Solanum lycopersicum</name>
    <name type="common">Tomato</name>
    <name type="synonym">Lycopersicon esculentum</name>
    <dbReference type="NCBI Taxonomy" id="4081"/>
    <lineage>
        <taxon>Eukaryota</taxon>
        <taxon>Viridiplantae</taxon>
        <taxon>Streptophyta</taxon>
        <taxon>Embryophyta</taxon>
        <taxon>Tracheophyta</taxon>
        <taxon>Spermatophyta</taxon>
        <taxon>Magnoliopsida</taxon>
        <taxon>eudicotyledons</taxon>
        <taxon>Gunneridae</taxon>
        <taxon>Pentapetalae</taxon>
        <taxon>asterids</taxon>
        <taxon>lamiids</taxon>
        <taxon>Solanales</taxon>
        <taxon>Solanaceae</taxon>
        <taxon>Solanoideae</taxon>
        <taxon>Solaneae</taxon>
        <taxon>Solanum</taxon>
        <taxon>Solanum subgen. Lycopersicon</taxon>
    </lineage>
</organism>
<sequence length="118" mass="13876">MAGIIHKIEEKLHIGGGHKEEEHKKEEHKGEGHKKDEHKEGFVEKIKDKIHGEESGENHKDGKEKKKKKKDKKEKKHDGHDSSSSSDKAIDETERRISMNWKRMMRIETEEERDFVQS</sequence>
<dbReference type="AlphaFoldDB" id="A0A3Q7GLS8"/>
<feature type="compositionally biased region" description="Basic and acidic residues" evidence="1">
    <location>
        <begin position="1"/>
        <end position="64"/>
    </location>
</feature>
<reference evidence="2" key="1">
    <citation type="journal article" date="2012" name="Nature">
        <title>The tomato genome sequence provides insights into fleshy fruit evolution.</title>
        <authorList>
            <consortium name="Tomato Genome Consortium"/>
        </authorList>
    </citation>
    <scope>NUCLEOTIDE SEQUENCE [LARGE SCALE GENOMIC DNA]</scope>
    <source>
        <strain evidence="2">cv. Heinz 1706</strain>
    </source>
</reference>
<dbReference type="EnsemblPlants" id="Solyc05g053070.3.1">
    <property type="protein sequence ID" value="Solyc05g053070.3.1"/>
    <property type="gene ID" value="Solyc05g053070.3"/>
</dbReference>
<dbReference type="GO" id="GO:0046872">
    <property type="term" value="F:metal ion binding"/>
    <property type="evidence" value="ECO:0007669"/>
    <property type="project" value="InterPro"/>
</dbReference>
<dbReference type="PANTHER" id="PTHR34941">
    <property type="entry name" value="DEHYDRIN HIRD11"/>
    <property type="match status" value="1"/>
</dbReference>
<evidence type="ECO:0000313" key="3">
    <source>
        <dbReference type="Proteomes" id="UP000004994"/>
    </source>
</evidence>
<name>A0A3Q7GLS8_SOLLC</name>
<dbReference type="InterPro" id="IPR039285">
    <property type="entry name" value="HIRD11-like"/>
</dbReference>
<feature type="compositionally biased region" description="Basic residues" evidence="1">
    <location>
        <begin position="65"/>
        <end position="75"/>
    </location>
</feature>
<dbReference type="OMA" id="RRISMNW"/>
<protein>
    <submittedName>
        <fullName evidence="2">Uncharacterized protein</fullName>
    </submittedName>
</protein>
<dbReference type="Proteomes" id="UP000004994">
    <property type="component" value="Chromosome 5"/>
</dbReference>
<dbReference type="Gramene" id="Solyc05g053070.3.1">
    <property type="protein sequence ID" value="Solyc05g053070.3.1"/>
    <property type="gene ID" value="Solyc05g053070.3"/>
</dbReference>
<proteinExistence type="predicted"/>
<evidence type="ECO:0000313" key="2">
    <source>
        <dbReference type="EnsemblPlants" id="Solyc05g053070.3.1"/>
    </source>
</evidence>
<dbReference type="PANTHER" id="PTHR34941:SF1">
    <property type="entry name" value="DEHYDRIN HIRD11"/>
    <property type="match status" value="1"/>
</dbReference>
<feature type="region of interest" description="Disordered" evidence="1">
    <location>
        <begin position="1"/>
        <end position="99"/>
    </location>
</feature>